<dbReference type="InterPro" id="IPR044954">
    <property type="entry name" value="Ribosomal_uS3m_plant"/>
</dbReference>
<dbReference type="InterPro" id="IPR009019">
    <property type="entry name" value="KH_sf_prok-type"/>
</dbReference>
<organism evidence="10">
    <name type="scientific">Codonopsis lanceolata</name>
    <dbReference type="NCBI Taxonomy" id="103999"/>
    <lineage>
        <taxon>Eukaryota</taxon>
        <taxon>Viridiplantae</taxon>
        <taxon>Streptophyta</taxon>
        <taxon>Embryophyta</taxon>
        <taxon>Tracheophyta</taxon>
        <taxon>Spermatophyta</taxon>
        <taxon>Magnoliopsida</taxon>
        <taxon>eudicotyledons</taxon>
        <taxon>Gunneridae</taxon>
        <taxon>Pentapetalae</taxon>
        <taxon>asterids</taxon>
        <taxon>campanulids</taxon>
        <taxon>Asterales</taxon>
        <taxon>Campanulaceae</taxon>
        <taxon>Codonopsis</taxon>
    </lineage>
</organism>
<comment type="subcellular location">
    <subcellularLocation>
        <location evidence="1">Mitochondrion</location>
    </subcellularLocation>
</comment>
<evidence type="ECO:0000259" key="9">
    <source>
        <dbReference type="Pfam" id="PF00189"/>
    </source>
</evidence>
<evidence type="ECO:0000256" key="6">
    <source>
        <dbReference type="ARBA" id="ARBA00035157"/>
    </source>
</evidence>
<accession>A0A2U8XH58</accession>
<feature type="coiled-coil region" evidence="8">
    <location>
        <begin position="77"/>
        <end position="106"/>
    </location>
</feature>
<dbReference type="GeneID" id="36954225"/>
<dbReference type="GO" id="GO:0003735">
    <property type="term" value="F:structural constituent of ribosome"/>
    <property type="evidence" value="ECO:0007669"/>
    <property type="project" value="InterPro"/>
</dbReference>
<evidence type="ECO:0000256" key="7">
    <source>
        <dbReference type="ARBA" id="ARBA00035414"/>
    </source>
</evidence>
<dbReference type="PANTHER" id="PTHR35928:SF2">
    <property type="entry name" value="SMALL RIBOSOMAL SUBUNIT PROTEIN US3M"/>
    <property type="match status" value="1"/>
</dbReference>
<geneLocation type="mitochondrion" evidence="10"/>
<dbReference type="SUPFAM" id="SSF54821">
    <property type="entry name" value="Ribosomal protein S3 C-terminal domain"/>
    <property type="match status" value="1"/>
</dbReference>
<keyword evidence="8" id="KW-0175">Coiled coil</keyword>
<evidence type="ECO:0000256" key="3">
    <source>
        <dbReference type="ARBA" id="ARBA00022980"/>
    </source>
</evidence>
<proteinExistence type="inferred from homology"/>
<name>A0A2U8XH58_9ASTR</name>
<dbReference type="GO" id="GO:0006412">
    <property type="term" value="P:translation"/>
    <property type="evidence" value="ECO:0007669"/>
    <property type="project" value="InterPro"/>
</dbReference>
<feature type="domain" description="Small ribosomal subunit protein uS3 C-terminal" evidence="9">
    <location>
        <begin position="473"/>
        <end position="549"/>
    </location>
</feature>
<evidence type="ECO:0000313" key="10">
    <source>
        <dbReference type="EMBL" id="AWN57606.1"/>
    </source>
</evidence>
<dbReference type="AlphaFoldDB" id="A0A2U8XH58"/>
<comment type="similarity">
    <text evidence="2">Belongs to the universal ribosomal protein uS3 family.</text>
</comment>
<dbReference type="InterPro" id="IPR001351">
    <property type="entry name" value="Ribosomal_uS3_C"/>
</dbReference>
<dbReference type="GO" id="GO:0005840">
    <property type="term" value="C:ribosome"/>
    <property type="evidence" value="ECO:0007669"/>
    <property type="project" value="UniProtKB-KW"/>
</dbReference>
<dbReference type="GO" id="GO:0005739">
    <property type="term" value="C:mitochondrion"/>
    <property type="evidence" value="ECO:0007669"/>
    <property type="project" value="UniProtKB-SubCell"/>
</dbReference>
<dbReference type="SUPFAM" id="SSF54814">
    <property type="entry name" value="Prokaryotic type KH domain (KH-domain type II)"/>
    <property type="match status" value="1"/>
</dbReference>
<evidence type="ECO:0000256" key="1">
    <source>
        <dbReference type="ARBA" id="ARBA00004173"/>
    </source>
</evidence>
<dbReference type="GO" id="GO:0003723">
    <property type="term" value="F:RNA binding"/>
    <property type="evidence" value="ECO:0007669"/>
    <property type="project" value="InterPro"/>
</dbReference>
<reference evidence="10" key="2">
    <citation type="submission" date="2018-01" db="EMBL/GenBank/DDBJ databases">
        <authorList>
            <person name="Kim C.-K."/>
        </authorList>
    </citation>
    <scope>NUCLEOTIDE SEQUENCE</scope>
</reference>
<dbReference type="EMBL" id="MG775430">
    <property type="protein sequence ID" value="AWN57606.1"/>
    <property type="molecule type" value="Genomic_DNA"/>
</dbReference>
<dbReference type="RefSeq" id="YP_009493661.1">
    <property type="nucleotide sequence ID" value="NC_037949.1"/>
</dbReference>
<keyword evidence="4 10" id="KW-0496">Mitochondrion</keyword>
<evidence type="ECO:0000256" key="5">
    <source>
        <dbReference type="ARBA" id="ARBA00023274"/>
    </source>
</evidence>
<keyword evidence="3 10" id="KW-0689">Ribosomal protein</keyword>
<dbReference type="Gene3D" id="3.30.1140.32">
    <property type="entry name" value="Ribosomal protein S3, C-terminal domain"/>
    <property type="match status" value="1"/>
</dbReference>
<reference evidence="10" key="1">
    <citation type="journal article" date="2018" name="Genes (Basel)">
        <title>Assembly of the Mitochondrial Genome in the Campanulaceae Family Using Illumina Low-Coverage Sequencing.</title>
        <authorList>
            <person name="Lee H.O."/>
            <person name="Choi J.W."/>
            <person name="Baek J.H."/>
            <person name="Oh J.H."/>
            <person name="Lee S.C."/>
            <person name="Kim C.K."/>
        </authorList>
    </citation>
    <scope>NUCLEOTIDE SEQUENCE</scope>
</reference>
<protein>
    <recommendedName>
        <fullName evidence="6">Small ribosomal subunit protein uS3m</fullName>
    </recommendedName>
    <alternativeName>
        <fullName evidence="7">Ribosomal protein S3, mitochondrial</fullName>
    </alternativeName>
</protein>
<dbReference type="InterPro" id="IPR036419">
    <property type="entry name" value="Ribosomal_S3_C_sf"/>
</dbReference>
<keyword evidence="5" id="KW-0687">Ribonucleoprotein</keyword>
<evidence type="ECO:0000256" key="2">
    <source>
        <dbReference type="ARBA" id="ARBA00010761"/>
    </source>
</evidence>
<sequence length="554" mass="65442">MARKGNPISVRLGQNRSSDSSWFSDYYYGKLVYQDVNLRSYFASIRPPTRKTFGFRLGRSIIIHFPKRKFIHFFLTRRQNERKRRKGRKENKEKKEQKKIAKLRKKVRRYWRTFRKVGPIRCLHSREGTEEEGQEMRERFRGAGKRVESISLSDREKEKERWIWPKKKEGYGYYDRSPSRKILLSKLLRASGEKPPKYTWRIPEIFVRILMKKDKSLRKLFKFFFLRKFLSRPTRHRLRRTVSAVRPSLNYSVMQYLLKRKIKMHFDPVAVLNHFVTPGVVEPSTMDRLNAHYKGLDKRIRFALFATSSVTEDKKRLTLTHFIREANHPGRKKRSISLFPFFGATFFFLRDGLVGFSKNLFLDAAREQVIRKLRAKWHLITKDKRNLRLIEKFIDQGGIGELQKGIEMMMEIILRKRRIPYAYNSYVNEMKKSRSFLSNRTGTTTLMESVKIKSGFQSASLIAQEISFQLSTQRRSFNSIFSQIVKNLPKKGVEGIRISCSGRLKGAEIARTMCGKYKKTSCNVFNQKIDYATAEVSTRYGISGVKVWISYSKK</sequence>
<dbReference type="GO" id="GO:1990904">
    <property type="term" value="C:ribonucleoprotein complex"/>
    <property type="evidence" value="ECO:0007669"/>
    <property type="project" value="UniProtKB-KW"/>
</dbReference>
<gene>
    <name evidence="10" type="primary">rps3</name>
</gene>
<evidence type="ECO:0000256" key="8">
    <source>
        <dbReference type="SAM" id="Coils"/>
    </source>
</evidence>
<dbReference type="Pfam" id="PF00189">
    <property type="entry name" value="Ribosomal_S3_C"/>
    <property type="match status" value="1"/>
</dbReference>
<evidence type="ECO:0000256" key="4">
    <source>
        <dbReference type="ARBA" id="ARBA00023128"/>
    </source>
</evidence>
<dbReference type="PANTHER" id="PTHR35928">
    <property type="entry name" value="RIBOSOMAL PROTEIN S3, MITOCHONDRIAL"/>
    <property type="match status" value="1"/>
</dbReference>